<dbReference type="InterPro" id="IPR015424">
    <property type="entry name" value="PyrdxlP-dep_Trfase"/>
</dbReference>
<evidence type="ECO:0000256" key="3">
    <source>
        <dbReference type="ARBA" id="ARBA00011738"/>
    </source>
</evidence>
<dbReference type="EMBL" id="BHGK01000001">
    <property type="protein sequence ID" value="GCA65923.1"/>
    <property type="molecule type" value="Genomic_DNA"/>
</dbReference>
<dbReference type="UniPathway" id="UPA00031">
    <property type="reaction ID" value="UER00012"/>
</dbReference>
<dbReference type="HAMAP" id="MF_01023">
    <property type="entry name" value="HisC_aminotrans_2"/>
    <property type="match status" value="1"/>
</dbReference>
<sequence>MALSEKIQEKIRKVEPYVPGEQPQRKVIKLNTNENPYPPAKGVEETLRKMEPDRLRLYPDPTANALVSELAERYGLRKDQVFVGVGSDDVLSMCFLTFFNSDLPILFPDITYSFYKVWAGLYRIPYECQPLDEEFHIRMEDYEKENGGIIFPNPNAPTSVGESLTMIEEILKKNQDSVVIIDEAYIDFADNTESAAALLERYENLLVVQTFSKSRAMAGMRIGFAMGNPELIRRLNDAKYSFNSYTMNLPSILCGVEAVKDQAYFEKRVNQIKETRAWAAEEFEKLGFTYPGLEANFLFVTHPEYQACEIFAQLKEHDIYVRYFPEGKLKDYLRITIGTREEMEALFDTLKKIMSKEN</sequence>
<dbReference type="Proteomes" id="UP000265643">
    <property type="component" value="Unassembled WGS sequence"/>
</dbReference>
<feature type="modified residue" description="N6-(pyridoxal phosphate)lysine" evidence="9">
    <location>
        <position position="213"/>
    </location>
</feature>
<comment type="subunit">
    <text evidence="3 9">Homodimer.</text>
</comment>
<evidence type="ECO:0000256" key="1">
    <source>
        <dbReference type="ARBA" id="ARBA00001933"/>
    </source>
</evidence>
<keyword evidence="4 9" id="KW-0032">Aminotransferase</keyword>
<comment type="similarity">
    <text evidence="2 9">Belongs to the class-II pyridoxal-phosphate-dependent aminotransferase family. Histidinol-phosphate aminotransferase subfamily.</text>
</comment>
<dbReference type="AlphaFoldDB" id="A0A391P8K2"/>
<dbReference type="Gene3D" id="3.40.640.10">
    <property type="entry name" value="Type I PLP-dependent aspartate aminotransferase-like (Major domain)"/>
    <property type="match status" value="1"/>
</dbReference>
<evidence type="ECO:0000256" key="5">
    <source>
        <dbReference type="ARBA" id="ARBA00022605"/>
    </source>
</evidence>
<comment type="caution">
    <text evidence="11">The sequence shown here is derived from an EMBL/GenBank/DDBJ whole genome shotgun (WGS) entry which is preliminary data.</text>
</comment>
<evidence type="ECO:0000256" key="7">
    <source>
        <dbReference type="ARBA" id="ARBA00022898"/>
    </source>
</evidence>
<keyword evidence="12" id="KW-1185">Reference proteome</keyword>
<dbReference type="PANTHER" id="PTHR42885:SF2">
    <property type="entry name" value="HISTIDINOL-PHOSPHATE AMINOTRANSFERASE"/>
    <property type="match status" value="1"/>
</dbReference>
<organism evidence="11 12">
    <name type="scientific">Mediterraneibacter butyricigenes</name>
    <dbReference type="NCBI Taxonomy" id="2316025"/>
    <lineage>
        <taxon>Bacteria</taxon>
        <taxon>Bacillati</taxon>
        <taxon>Bacillota</taxon>
        <taxon>Clostridia</taxon>
        <taxon>Lachnospirales</taxon>
        <taxon>Lachnospiraceae</taxon>
        <taxon>Mediterraneibacter</taxon>
    </lineage>
</organism>
<dbReference type="Pfam" id="PF00155">
    <property type="entry name" value="Aminotran_1_2"/>
    <property type="match status" value="1"/>
</dbReference>
<evidence type="ECO:0000256" key="8">
    <source>
        <dbReference type="ARBA" id="ARBA00023102"/>
    </source>
</evidence>
<name>A0A391P8K2_9FIRM</name>
<evidence type="ECO:0000256" key="9">
    <source>
        <dbReference type="HAMAP-Rule" id="MF_01023"/>
    </source>
</evidence>
<accession>A0A391P8K2</accession>
<dbReference type="InterPro" id="IPR001917">
    <property type="entry name" value="Aminotrans_II_pyridoxalP_BS"/>
</dbReference>
<dbReference type="PANTHER" id="PTHR42885">
    <property type="entry name" value="HISTIDINOL-PHOSPHATE AMINOTRANSFERASE-RELATED"/>
    <property type="match status" value="1"/>
</dbReference>
<dbReference type="EC" id="2.6.1.9" evidence="9"/>
<evidence type="ECO:0000313" key="11">
    <source>
        <dbReference type="EMBL" id="GCA65923.1"/>
    </source>
</evidence>
<protein>
    <recommendedName>
        <fullName evidence="9">Histidinol-phosphate aminotransferase</fullName>
        <ecNumber evidence="9">2.6.1.9</ecNumber>
    </recommendedName>
    <alternativeName>
        <fullName evidence="9">Imidazole acetol-phosphate transaminase</fullName>
    </alternativeName>
</protein>
<comment type="catalytic activity">
    <reaction evidence="9">
        <text>L-histidinol phosphate + 2-oxoglutarate = 3-(imidazol-4-yl)-2-oxopropyl phosphate + L-glutamate</text>
        <dbReference type="Rhea" id="RHEA:23744"/>
        <dbReference type="ChEBI" id="CHEBI:16810"/>
        <dbReference type="ChEBI" id="CHEBI:29985"/>
        <dbReference type="ChEBI" id="CHEBI:57766"/>
        <dbReference type="ChEBI" id="CHEBI:57980"/>
        <dbReference type="EC" id="2.6.1.9"/>
    </reaction>
</comment>
<dbReference type="InterPro" id="IPR004839">
    <property type="entry name" value="Aminotransferase_I/II_large"/>
</dbReference>
<dbReference type="GO" id="GO:0004400">
    <property type="term" value="F:histidinol-phosphate transaminase activity"/>
    <property type="evidence" value="ECO:0007669"/>
    <property type="project" value="UniProtKB-UniRule"/>
</dbReference>
<proteinExistence type="inferred from homology"/>
<evidence type="ECO:0000259" key="10">
    <source>
        <dbReference type="Pfam" id="PF00155"/>
    </source>
</evidence>
<dbReference type="InterPro" id="IPR015422">
    <property type="entry name" value="PyrdxlP-dep_Trfase_small"/>
</dbReference>
<keyword evidence="6 9" id="KW-0808">Transferase</keyword>
<dbReference type="PROSITE" id="PS00599">
    <property type="entry name" value="AA_TRANSFER_CLASS_2"/>
    <property type="match status" value="1"/>
</dbReference>
<evidence type="ECO:0000256" key="6">
    <source>
        <dbReference type="ARBA" id="ARBA00022679"/>
    </source>
</evidence>
<evidence type="ECO:0000313" key="12">
    <source>
        <dbReference type="Proteomes" id="UP000265643"/>
    </source>
</evidence>
<dbReference type="InterPro" id="IPR015421">
    <property type="entry name" value="PyrdxlP-dep_Trfase_major"/>
</dbReference>
<keyword evidence="8 9" id="KW-0368">Histidine biosynthesis</keyword>
<evidence type="ECO:0000256" key="2">
    <source>
        <dbReference type="ARBA" id="ARBA00007970"/>
    </source>
</evidence>
<feature type="domain" description="Aminotransferase class I/classII large" evidence="10">
    <location>
        <begin position="26"/>
        <end position="349"/>
    </location>
</feature>
<reference evidence="12" key="1">
    <citation type="submission" date="2018-09" db="EMBL/GenBank/DDBJ databases">
        <title>Draft Genome Sequence of Mediterraneibacter sp. KCTC 15684.</title>
        <authorList>
            <person name="Kim J.S."/>
            <person name="Han K.I."/>
            <person name="Suh M.K."/>
            <person name="Lee K.C."/>
            <person name="Eom M.K."/>
            <person name="Lee J.H."/>
            <person name="Park S.H."/>
            <person name="Kang S.W."/>
            <person name="Park J.E."/>
            <person name="Oh B.S."/>
            <person name="Yu S.Y."/>
            <person name="Choi S.H."/>
            <person name="Lee D.H."/>
            <person name="Yoon H."/>
            <person name="Kim B."/>
            <person name="Yang S.J."/>
            <person name="Lee J.S."/>
        </authorList>
    </citation>
    <scope>NUCLEOTIDE SEQUENCE [LARGE SCALE GENOMIC DNA]</scope>
    <source>
        <strain evidence="12">KCTC 15684</strain>
    </source>
</reference>
<comment type="pathway">
    <text evidence="9">Amino-acid biosynthesis; L-histidine biosynthesis; L-histidine from 5-phospho-alpha-D-ribose 1-diphosphate: step 7/9.</text>
</comment>
<dbReference type="SUPFAM" id="SSF53383">
    <property type="entry name" value="PLP-dependent transferases"/>
    <property type="match status" value="1"/>
</dbReference>
<keyword evidence="7 9" id="KW-0663">Pyridoxal phosphate</keyword>
<keyword evidence="5 9" id="KW-0028">Amino-acid biosynthesis</keyword>
<dbReference type="Gene3D" id="3.90.1150.10">
    <property type="entry name" value="Aspartate Aminotransferase, domain 1"/>
    <property type="match status" value="1"/>
</dbReference>
<dbReference type="GO" id="GO:0030170">
    <property type="term" value="F:pyridoxal phosphate binding"/>
    <property type="evidence" value="ECO:0007669"/>
    <property type="project" value="InterPro"/>
</dbReference>
<evidence type="ECO:0000256" key="4">
    <source>
        <dbReference type="ARBA" id="ARBA00022576"/>
    </source>
</evidence>
<dbReference type="InterPro" id="IPR005861">
    <property type="entry name" value="HisP_aminotrans"/>
</dbReference>
<dbReference type="RefSeq" id="WP_119297383.1">
    <property type="nucleotide sequence ID" value="NZ_BHGK01000001.1"/>
</dbReference>
<comment type="cofactor">
    <cofactor evidence="1 9">
        <name>pyridoxal 5'-phosphate</name>
        <dbReference type="ChEBI" id="CHEBI:597326"/>
    </cofactor>
</comment>
<gene>
    <name evidence="11" type="primary">hisC_1</name>
    <name evidence="9" type="synonym">hisC</name>
    <name evidence="11" type="ORF">KGMB01110_03590</name>
</gene>
<dbReference type="GO" id="GO:0000105">
    <property type="term" value="P:L-histidine biosynthetic process"/>
    <property type="evidence" value="ECO:0007669"/>
    <property type="project" value="UniProtKB-UniRule"/>
</dbReference>
<dbReference type="CDD" id="cd00609">
    <property type="entry name" value="AAT_like"/>
    <property type="match status" value="1"/>
</dbReference>